<dbReference type="Proteomes" id="UP000435423">
    <property type="component" value="Unassembled WGS sequence"/>
</dbReference>
<reference evidence="1 2" key="1">
    <citation type="submission" date="2019-10" db="EMBL/GenBank/DDBJ databases">
        <title>Streptococcis sp, isolated from the respiratory tract of Marmot.</title>
        <authorList>
            <person name="Zhang G."/>
        </authorList>
    </citation>
    <scope>NUCLEOTIDE SEQUENCE [LARGE SCALE GENOMIC DNA]</scope>
    <source>
        <strain evidence="2">zg-70</strain>
    </source>
</reference>
<dbReference type="RefSeq" id="WP_160463158.1">
    <property type="nucleotide sequence ID" value="NZ_JABFQT010000003.1"/>
</dbReference>
<evidence type="ECO:0000313" key="2">
    <source>
        <dbReference type="Proteomes" id="UP000435423"/>
    </source>
</evidence>
<dbReference type="AlphaFoldDB" id="A0A6I4REK7"/>
<dbReference type="EMBL" id="WUBJ01000003">
    <property type="protein sequence ID" value="MWV55914.1"/>
    <property type="molecule type" value="Genomic_DNA"/>
</dbReference>
<protein>
    <submittedName>
        <fullName evidence="1">Uncharacterized protein</fullName>
    </submittedName>
</protein>
<accession>A0A6I4REK7</accession>
<name>A0A6I4REK7_9STRE</name>
<organism evidence="1 2">
    <name type="scientific">Streptococcus zhangguiae</name>
    <dbReference type="NCBI Taxonomy" id="2664091"/>
    <lineage>
        <taxon>Bacteria</taxon>
        <taxon>Bacillati</taxon>
        <taxon>Bacillota</taxon>
        <taxon>Bacilli</taxon>
        <taxon>Lactobacillales</taxon>
        <taxon>Streptococcaceae</taxon>
        <taxon>Streptococcus</taxon>
    </lineage>
</organism>
<evidence type="ECO:0000313" key="1">
    <source>
        <dbReference type="EMBL" id="MWV55914.1"/>
    </source>
</evidence>
<comment type="caution">
    <text evidence="1">The sequence shown here is derived from an EMBL/GenBank/DDBJ whole genome shotgun (WGS) entry which is preliminary data.</text>
</comment>
<sequence length="84" mass="9702">MSSSSGFGRRIRDLVEISEKVKKVIAEKDSDGAVSFSYHDDTTEALALQQKLQQLEKYAGNVDKYVKEKIDRPFYEAMNRWLKN</sequence>
<gene>
    <name evidence="1" type="ORF">GGH11_02820</name>
</gene>
<proteinExistence type="predicted"/>